<comment type="caution">
    <text evidence="4">The sequence shown here is derived from an EMBL/GenBank/DDBJ whole genome shotgun (WGS) entry which is preliminary data.</text>
</comment>
<evidence type="ECO:0000313" key="4">
    <source>
        <dbReference type="EMBL" id="MBK0332109.1"/>
    </source>
</evidence>
<gene>
    <name evidence="4" type="ORF">I8D64_11955</name>
</gene>
<organism evidence="4 5">
    <name type="scientific">Brachybacterium halotolerans</name>
    <dbReference type="NCBI Taxonomy" id="2795215"/>
    <lineage>
        <taxon>Bacteria</taxon>
        <taxon>Bacillati</taxon>
        <taxon>Actinomycetota</taxon>
        <taxon>Actinomycetes</taxon>
        <taxon>Micrococcales</taxon>
        <taxon>Dermabacteraceae</taxon>
        <taxon>Brachybacterium</taxon>
    </lineage>
</organism>
<dbReference type="SUPFAM" id="SSF54637">
    <property type="entry name" value="Thioesterase/thiol ester dehydrase-isomerase"/>
    <property type="match status" value="1"/>
</dbReference>
<evidence type="ECO:0000313" key="5">
    <source>
        <dbReference type="Proteomes" id="UP000612352"/>
    </source>
</evidence>
<comment type="similarity">
    <text evidence="1">Belongs to the enoyl-CoA hydratase/isomerase family.</text>
</comment>
<dbReference type="InterPro" id="IPR002539">
    <property type="entry name" value="MaoC-like_dom"/>
</dbReference>
<dbReference type="Pfam" id="PF01575">
    <property type="entry name" value="MaoC_dehydratas"/>
    <property type="match status" value="1"/>
</dbReference>
<dbReference type="EMBL" id="JAEDAJ010000007">
    <property type="protein sequence ID" value="MBK0332109.1"/>
    <property type="molecule type" value="Genomic_DNA"/>
</dbReference>
<reference evidence="4 5" key="1">
    <citation type="submission" date="2020-12" db="EMBL/GenBank/DDBJ databases">
        <title>Brachybacterium sp. MASK1Z-5, whole genome shotgun sequence.</title>
        <authorList>
            <person name="Tuo L."/>
        </authorList>
    </citation>
    <scope>NUCLEOTIDE SEQUENCE [LARGE SCALE GENOMIC DNA]</scope>
    <source>
        <strain evidence="4 5">MASK1Z-5</strain>
    </source>
</reference>
<protein>
    <submittedName>
        <fullName evidence="4">MaoC family dehydratase N-terminal domain-containing protein</fullName>
    </submittedName>
</protein>
<dbReference type="PANTHER" id="PTHR43841">
    <property type="entry name" value="3-HYDROXYACYL-THIOESTER DEHYDRATASE HTDX-RELATED"/>
    <property type="match status" value="1"/>
</dbReference>
<accession>A0ABS1BBT3</accession>
<dbReference type="Proteomes" id="UP000612352">
    <property type="component" value="Unassembled WGS sequence"/>
</dbReference>
<proteinExistence type="inferred from homology"/>
<name>A0ABS1BBT3_9MICO</name>
<feature type="region of interest" description="Disordered" evidence="2">
    <location>
        <begin position="1"/>
        <end position="30"/>
    </location>
</feature>
<dbReference type="RefSeq" id="WP_200503021.1">
    <property type="nucleotide sequence ID" value="NZ_JAEDAJ010000007.1"/>
</dbReference>
<feature type="domain" description="MaoC-like" evidence="3">
    <location>
        <begin position="43"/>
        <end position="150"/>
    </location>
</feature>
<evidence type="ECO:0000256" key="2">
    <source>
        <dbReference type="SAM" id="MobiDB-lite"/>
    </source>
</evidence>
<evidence type="ECO:0000256" key="1">
    <source>
        <dbReference type="ARBA" id="ARBA00005254"/>
    </source>
</evidence>
<keyword evidence="5" id="KW-1185">Reference proteome</keyword>
<sequence>MTSTTSTPGTSSNPSTASSTSAPSEGAAGPALCLDDLAKGQELARREYPISRDTLARYAGASGDFNPIHYNDAFATKVGLPGVIAHGMLTMGTAMSAVLDVVGDPTAVRACATRFTKPVEVPALESTTLSVVVTVRGVDAEAGTAELDVTAEAGGAKVLGRARATVALAPRSADGGTAAAPSEPTA</sequence>
<evidence type="ECO:0000259" key="3">
    <source>
        <dbReference type="Pfam" id="PF01575"/>
    </source>
</evidence>
<dbReference type="Gene3D" id="3.10.129.10">
    <property type="entry name" value="Hotdog Thioesterase"/>
    <property type="match status" value="1"/>
</dbReference>
<dbReference type="PRINTS" id="PR01483">
    <property type="entry name" value="FASYNTHASE"/>
</dbReference>
<dbReference type="InterPro" id="IPR003965">
    <property type="entry name" value="Fatty_acid_synthase"/>
</dbReference>
<dbReference type="InterPro" id="IPR029069">
    <property type="entry name" value="HotDog_dom_sf"/>
</dbReference>
<dbReference type="PANTHER" id="PTHR43841:SF3">
    <property type="entry name" value="(3R)-HYDROXYACYL-ACP DEHYDRATASE SUBUNIT HADB"/>
    <property type="match status" value="1"/>
</dbReference>